<keyword evidence="2" id="KW-1185">Reference proteome</keyword>
<dbReference type="SMART" id="SM00612">
    <property type="entry name" value="Kelch"/>
    <property type="match status" value="4"/>
</dbReference>
<dbReference type="PANTHER" id="PTHR46375:SF3">
    <property type="entry name" value="KELCH REPEAT AND BTB DOMAIN-CONTAINING PROTEIN 13"/>
    <property type="match status" value="1"/>
</dbReference>
<organism evidence="1 2">
    <name type="scientific">Paenibacillus profundus</name>
    <dbReference type="NCBI Taxonomy" id="1173085"/>
    <lineage>
        <taxon>Bacteria</taxon>
        <taxon>Bacillati</taxon>
        <taxon>Bacillota</taxon>
        <taxon>Bacilli</taxon>
        <taxon>Bacillales</taxon>
        <taxon>Paenibacillaceae</taxon>
        <taxon>Paenibacillus</taxon>
    </lineage>
</organism>
<dbReference type="InterPro" id="IPR015915">
    <property type="entry name" value="Kelch-typ_b-propeller"/>
</dbReference>
<evidence type="ECO:0008006" key="3">
    <source>
        <dbReference type="Google" id="ProtNLM"/>
    </source>
</evidence>
<dbReference type="SUPFAM" id="SSF117281">
    <property type="entry name" value="Kelch motif"/>
    <property type="match status" value="1"/>
</dbReference>
<evidence type="ECO:0000313" key="2">
    <source>
        <dbReference type="Proteomes" id="UP001199916"/>
    </source>
</evidence>
<proteinExistence type="predicted"/>
<dbReference type="EMBL" id="JAJNBZ010000081">
    <property type="protein sequence ID" value="MCE5173744.1"/>
    <property type="molecule type" value="Genomic_DNA"/>
</dbReference>
<dbReference type="InterPro" id="IPR006652">
    <property type="entry name" value="Kelch_1"/>
</dbReference>
<gene>
    <name evidence="1" type="ORF">LQV63_31485</name>
</gene>
<dbReference type="RefSeq" id="WP_267934284.1">
    <property type="nucleotide sequence ID" value="NZ_JAJNBZ010000081.1"/>
</dbReference>
<reference evidence="1 2" key="1">
    <citation type="submission" date="2021-11" db="EMBL/GenBank/DDBJ databases">
        <title>Draft genome sequence of Paenibacillus profundus YoMME, a new Gram-positive bacteria with exoelectrogenic properties.</title>
        <authorList>
            <person name="Hubenova Y."/>
            <person name="Hubenova E."/>
            <person name="Manasiev Y."/>
            <person name="Peykov S."/>
            <person name="Mitov M."/>
        </authorList>
    </citation>
    <scope>NUCLEOTIDE SEQUENCE [LARGE SCALE GENOMIC DNA]</scope>
    <source>
        <strain evidence="1 2">YoMME</strain>
    </source>
</reference>
<name>A0ABS8YRE3_9BACL</name>
<comment type="caution">
    <text evidence="1">The sequence shown here is derived from an EMBL/GenBank/DDBJ whole genome shotgun (WGS) entry which is preliminary data.</text>
</comment>
<dbReference type="Pfam" id="PF01344">
    <property type="entry name" value="Kelch_1"/>
    <property type="match status" value="2"/>
</dbReference>
<dbReference type="PANTHER" id="PTHR46375">
    <property type="entry name" value="KELCH REPEAT AND BTB DOMAIN-CONTAINING PROTEIN 13-RELATED"/>
    <property type="match status" value="1"/>
</dbReference>
<accession>A0ABS8YRE3</accession>
<evidence type="ECO:0000313" key="1">
    <source>
        <dbReference type="EMBL" id="MCE5173744.1"/>
    </source>
</evidence>
<dbReference type="Pfam" id="PF24681">
    <property type="entry name" value="Kelch_KLHDC2_KLHL20_DRC7"/>
    <property type="match status" value="1"/>
</dbReference>
<dbReference type="InterPro" id="IPR052392">
    <property type="entry name" value="Kelch-BTB_domain-containing"/>
</dbReference>
<protein>
    <recommendedName>
        <fullName evidence="3">Galactose oxidase</fullName>
    </recommendedName>
</protein>
<dbReference type="Gene3D" id="2.120.10.80">
    <property type="entry name" value="Kelch-type beta propeller"/>
    <property type="match status" value="2"/>
</dbReference>
<dbReference type="Proteomes" id="UP001199916">
    <property type="component" value="Unassembled WGS sequence"/>
</dbReference>
<sequence>MFFTSQTFAAKSDEWVTKSDLPEPLAGSTSAVVDGKIYIFGGSSNGSEAAFGTKCDSTYMYDTETNSWTKKTSMPTARAGVTAAVEGRKVYVIGGYANVNSKLTRLDVVEIYDTETDTWESGKPLSTARSWASATTVKNKIYVSGGTDNNGVPLVSVETYDSSTESWTVLTDMTTPLLSMGLAVINDKIYLMGGSEYNNIVNNVRIYDTSTDSWSVESSMPTSRAALM</sequence>